<protein>
    <submittedName>
        <fullName evidence="2">Uncharacterized protein</fullName>
    </submittedName>
</protein>
<accession>A0AAD9KC90</accession>
<feature type="signal peptide" evidence="1">
    <location>
        <begin position="1"/>
        <end position="25"/>
    </location>
</feature>
<reference evidence="2" key="1">
    <citation type="journal article" date="2023" name="Mol. Biol. Evol.">
        <title>Third-Generation Sequencing Reveals the Adaptive Role of the Epigenome in Three Deep-Sea Polychaetes.</title>
        <authorList>
            <person name="Perez M."/>
            <person name="Aroh O."/>
            <person name="Sun Y."/>
            <person name="Lan Y."/>
            <person name="Juniper S.K."/>
            <person name="Young C.R."/>
            <person name="Angers B."/>
            <person name="Qian P.Y."/>
        </authorList>
    </citation>
    <scope>NUCLEOTIDE SEQUENCE</scope>
    <source>
        <strain evidence="2">P08H-3</strain>
    </source>
</reference>
<evidence type="ECO:0000313" key="2">
    <source>
        <dbReference type="EMBL" id="KAK2169039.1"/>
    </source>
</evidence>
<dbReference type="EMBL" id="JAODUP010000012">
    <property type="protein sequence ID" value="KAK2169039.1"/>
    <property type="molecule type" value="Genomic_DNA"/>
</dbReference>
<dbReference type="CDD" id="cd00866">
    <property type="entry name" value="PEBP_euk"/>
    <property type="match status" value="1"/>
</dbReference>
<dbReference type="InterPro" id="IPR008914">
    <property type="entry name" value="PEBP"/>
</dbReference>
<dbReference type="PANTHER" id="PTHR11362:SF82">
    <property type="entry name" value="PHOSPHATIDYLETHANOLAMINE-BINDING PROTEIN 4"/>
    <property type="match status" value="1"/>
</dbReference>
<comment type="caution">
    <text evidence="2">The sequence shown here is derived from an EMBL/GenBank/DDBJ whole genome shotgun (WGS) entry which is preliminary data.</text>
</comment>
<dbReference type="Proteomes" id="UP001208570">
    <property type="component" value="Unassembled WGS sequence"/>
</dbReference>
<dbReference type="PANTHER" id="PTHR11362">
    <property type="entry name" value="PHOSPHATIDYLETHANOLAMINE-BINDING PROTEIN"/>
    <property type="match status" value="1"/>
</dbReference>
<evidence type="ECO:0000313" key="3">
    <source>
        <dbReference type="Proteomes" id="UP001208570"/>
    </source>
</evidence>
<evidence type="ECO:0000256" key="1">
    <source>
        <dbReference type="SAM" id="SignalP"/>
    </source>
</evidence>
<gene>
    <name evidence="2" type="ORF">LSH36_12g00029</name>
</gene>
<dbReference type="Pfam" id="PF01161">
    <property type="entry name" value="PBP"/>
    <property type="match status" value="1"/>
</dbReference>
<name>A0AAD9KC90_9ANNE</name>
<dbReference type="InterPro" id="IPR036610">
    <property type="entry name" value="PEBP-like_sf"/>
</dbReference>
<dbReference type="InterPro" id="IPR035810">
    <property type="entry name" value="PEBP_euk"/>
</dbReference>
<dbReference type="AlphaFoldDB" id="A0AAD9KC90"/>
<dbReference type="SUPFAM" id="SSF49777">
    <property type="entry name" value="PEBP-like"/>
    <property type="match status" value="1"/>
</dbReference>
<feature type="chain" id="PRO_5042154433" evidence="1">
    <location>
        <begin position="26"/>
        <end position="194"/>
    </location>
</feature>
<organism evidence="2 3">
    <name type="scientific">Paralvinella palmiformis</name>
    <dbReference type="NCBI Taxonomy" id="53620"/>
    <lineage>
        <taxon>Eukaryota</taxon>
        <taxon>Metazoa</taxon>
        <taxon>Spiralia</taxon>
        <taxon>Lophotrochozoa</taxon>
        <taxon>Annelida</taxon>
        <taxon>Polychaeta</taxon>
        <taxon>Sedentaria</taxon>
        <taxon>Canalipalpata</taxon>
        <taxon>Terebellida</taxon>
        <taxon>Terebelliformia</taxon>
        <taxon>Alvinellidae</taxon>
        <taxon>Paralvinella</taxon>
    </lineage>
</organism>
<sequence>MSGFVSLILPTCLLMVAVMVADVHGKCSAWNTIQNSHICKKNQVLSIGFTKNNPIKCDQEFDSTSLPVDPLRITYADAKQKTDYLMIMVDPDAPYPNNPICRYYLHWMVDNILGVDLMAGNIKNGNIIMEYTRPNPPSRSSDHRYQIFLLLSPKTQISAIKKRCGFDLHAFLHKYKLCNSPVALFQFKAAAGLT</sequence>
<keyword evidence="1" id="KW-0732">Signal</keyword>
<proteinExistence type="predicted"/>
<dbReference type="Gene3D" id="3.90.280.10">
    <property type="entry name" value="PEBP-like"/>
    <property type="match status" value="1"/>
</dbReference>
<keyword evidence="3" id="KW-1185">Reference proteome</keyword>